<keyword evidence="1" id="KW-0812">Transmembrane</keyword>
<organism evidence="2">
    <name type="scientific">marine metagenome</name>
    <dbReference type="NCBI Taxonomy" id="408172"/>
    <lineage>
        <taxon>unclassified sequences</taxon>
        <taxon>metagenomes</taxon>
        <taxon>ecological metagenomes</taxon>
    </lineage>
</organism>
<feature type="transmembrane region" description="Helical" evidence="1">
    <location>
        <begin position="290"/>
        <end position="311"/>
    </location>
</feature>
<proteinExistence type="predicted"/>
<gene>
    <name evidence="2" type="ORF">METZ01_LOCUS78658</name>
</gene>
<evidence type="ECO:0000313" key="2">
    <source>
        <dbReference type="EMBL" id="SVA25804.1"/>
    </source>
</evidence>
<dbReference type="NCBIfam" id="TIGR04332">
    <property type="entry name" value="gamma_Glu_sys"/>
    <property type="match status" value="1"/>
</dbReference>
<dbReference type="AlphaFoldDB" id="A0A381UCX6"/>
<name>A0A381UCX6_9ZZZZ</name>
<accession>A0A381UCX6</accession>
<evidence type="ECO:0008006" key="3">
    <source>
        <dbReference type="Google" id="ProtNLM"/>
    </source>
</evidence>
<dbReference type="InterPro" id="IPR027602">
    <property type="entry name" value="PGA_system"/>
</dbReference>
<dbReference type="EMBL" id="UINC01006153">
    <property type="protein sequence ID" value="SVA25804.1"/>
    <property type="molecule type" value="Genomic_DNA"/>
</dbReference>
<keyword evidence="1" id="KW-0472">Membrane</keyword>
<protein>
    <recommendedName>
        <fullName evidence="3">Poly-gamma-glutamate system protein</fullName>
    </recommendedName>
</protein>
<evidence type="ECO:0000256" key="1">
    <source>
        <dbReference type="SAM" id="Phobius"/>
    </source>
</evidence>
<reference evidence="2" key="1">
    <citation type="submission" date="2018-05" db="EMBL/GenBank/DDBJ databases">
        <authorList>
            <person name="Lanie J.A."/>
            <person name="Ng W.-L."/>
            <person name="Kazmierczak K.M."/>
            <person name="Andrzejewski T.M."/>
            <person name="Davidsen T.M."/>
            <person name="Wayne K.J."/>
            <person name="Tettelin H."/>
            <person name="Glass J.I."/>
            <person name="Rusch D."/>
            <person name="Podicherti R."/>
            <person name="Tsui H.-C.T."/>
            <person name="Winkler M.E."/>
        </authorList>
    </citation>
    <scope>NUCLEOTIDE SEQUENCE</scope>
</reference>
<sequence length="330" mass="35746">MQESMMLLKNNRMESGVFIDDENDPNETGLVGRPFSLITTDEGDLDAKLTTLDPNFSAGMVELMLEMSLQKGDTIAILLTGSMPGANIAVLTAAKAIGLIPIMITSVGASQWGANHVDFTWLDMEEILYKKGFISNKSIAASIGGRNDMGRLLSPAGREIIVSNISKHGLPIIKKTKLAENIKERMNLFDRYNNIEDYSAMINIGGGVASLGTSFNSKLLPAGIVERADVMNISLKEGGIEGALSKFSKKNVPILHVLNIRSLTEQLGMPFAPIPIPEIGSGGLYAVKRYNIFVATVCLIIVCGLVFAVGYHSKQKIKEHLVDHEPDSLL</sequence>
<keyword evidence="1" id="KW-1133">Transmembrane helix</keyword>